<accession>A0A2V4BL73</accession>
<dbReference type="OrthoDB" id="981264at2"/>
<proteinExistence type="predicted"/>
<protein>
    <submittedName>
        <fullName evidence="2">Uncharacterized protein</fullName>
    </submittedName>
</protein>
<reference evidence="2 3" key="1">
    <citation type="submission" date="2018-05" db="EMBL/GenBank/DDBJ databases">
        <title>Flavobacterium sp. strain IMCC34759, incomplete genome.</title>
        <authorList>
            <person name="Joung Y."/>
            <person name="Cho J."/>
        </authorList>
    </citation>
    <scope>NUCLEOTIDE SEQUENCE [LARGE SCALE GENOMIC DNA]</scope>
    <source>
        <strain evidence="2 3">IMCC34759</strain>
    </source>
</reference>
<evidence type="ECO:0000313" key="3">
    <source>
        <dbReference type="Proteomes" id="UP000247903"/>
    </source>
</evidence>
<organism evidence="2 3">
    <name type="scientific">Flavobacterium cheongpyeongense</name>
    <dbReference type="NCBI Taxonomy" id="2212651"/>
    <lineage>
        <taxon>Bacteria</taxon>
        <taxon>Pseudomonadati</taxon>
        <taxon>Bacteroidota</taxon>
        <taxon>Flavobacteriia</taxon>
        <taxon>Flavobacteriales</taxon>
        <taxon>Flavobacteriaceae</taxon>
        <taxon>Flavobacterium</taxon>
    </lineage>
</organism>
<dbReference type="EMBL" id="QJHK01000033">
    <property type="protein sequence ID" value="PXY38753.1"/>
    <property type="molecule type" value="Genomic_DNA"/>
</dbReference>
<sequence length="105" mass="12464">MKIIPLIILISILIVVFIIYYKYFRRLRPKENGFEFVYVENNGTVRELKDEEIEYLKEEFHSNDGGRPYIKTSYKDLTPDGKISGFIYRIRVPKNITIEKEKANA</sequence>
<keyword evidence="1" id="KW-0812">Transmembrane</keyword>
<keyword evidence="1" id="KW-1133">Transmembrane helix</keyword>
<feature type="transmembrane region" description="Helical" evidence="1">
    <location>
        <begin position="6"/>
        <end position="24"/>
    </location>
</feature>
<evidence type="ECO:0000256" key="1">
    <source>
        <dbReference type="SAM" id="Phobius"/>
    </source>
</evidence>
<dbReference type="Proteomes" id="UP000247903">
    <property type="component" value="Unassembled WGS sequence"/>
</dbReference>
<comment type="caution">
    <text evidence="2">The sequence shown here is derived from an EMBL/GenBank/DDBJ whole genome shotgun (WGS) entry which is preliminary data.</text>
</comment>
<keyword evidence="1" id="KW-0472">Membrane</keyword>
<dbReference type="RefSeq" id="WP_110308645.1">
    <property type="nucleotide sequence ID" value="NZ_QJHK01000033.1"/>
</dbReference>
<name>A0A2V4BL73_9FLAO</name>
<keyword evidence="3" id="KW-1185">Reference proteome</keyword>
<evidence type="ECO:0000313" key="2">
    <source>
        <dbReference type="EMBL" id="PXY38753.1"/>
    </source>
</evidence>
<dbReference type="AlphaFoldDB" id="A0A2V4BL73"/>
<gene>
    <name evidence="2" type="ORF">DMB65_21300</name>
</gene>